<accession>A0A0M8M816</accession>
<comment type="caution">
    <text evidence="1">The sequence shown here is derived from an EMBL/GenBank/DDBJ whole genome shotgun (WGS) entry which is preliminary data.</text>
</comment>
<dbReference type="RefSeq" id="WP_054406533.1">
    <property type="nucleotide sequence ID" value="NZ_FOYA01000019.1"/>
</dbReference>
<dbReference type="Proteomes" id="UP000037755">
    <property type="component" value="Unassembled WGS sequence"/>
</dbReference>
<reference evidence="1 2" key="1">
    <citation type="submission" date="2015-08" db="EMBL/GenBank/DDBJ databases">
        <title>Whole genome sequence of Flavobacterium akiainvivens IK-1T, from decaying Wikstroemia oahuensis, an endemic Hawaiian shrub.</title>
        <authorList>
            <person name="Wan X."/>
            <person name="Hou S."/>
            <person name="Saito J."/>
            <person name="Donachie S."/>
        </authorList>
    </citation>
    <scope>NUCLEOTIDE SEQUENCE [LARGE SCALE GENOMIC DNA]</scope>
    <source>
        <strain evidence="1 2">IK-1</strain>
    </source>
</reference>
<gene>
    <name evidence="1" type="ORF">AM493_04605</name>
</gene>
<sequence length="63" mass="7411">MKASDFLKARNEQIISRYQQLKVKRIPSYEAKQQISKEFGDLSISTIDQIIYNKKYSNSPLEK</sequence>
<keyword evidence="2" id="KW-1185">Reference proteome</keyword>
<organism evidence="1 2">
    <name type="scientific">Flavobacterium akiainvivens</name>
    <dbReference type="NCBI Taxonomy" id="1202724"/>
    <lineage>
        <taxon>Bacteria</taxon>
        <taxon>Pseudomonadati</taxon>
        <taxon>Bacteroidota</taxon>
        <taxon>Flavobacteriia</taxon>
        <taxon>Flavobacteriales</taxon>
        <taxon>Flavobacteriaceae</taxon>
        <taxon>Flavobacterium</taxon>
    </lineage>
</organism>
<dbReference type="PATRIC" id="fig|1202724.3.peg.953"/>
<evidence type="ECO:0000313" key="2">
    <source>
        <dbReference type="Proteomes" id="UP000037755"/>
    </source>
</evidence>
<protein>
    <submittedName>
        <fullName evidence="1">Uncharacterized protein</fullName>
    </submittedName>
</protein>
<name>A0A0M8M816_9FLAO</name>
<dbReference type="EMBL" id="LIYD01000005">
    <property type="protein sequence ID" value="KOS05393.1"/>
    <property type="molecule type" value="Genomic_DNA"/>
</dbReference>
<proteinExistence type="predicted"/>
<dbReference type="OrthoDB" id="1375741at2"/>
<evidence type="ECO:0000313" key="1">
    <source>
        <dbReference type="EMBL" id="KOS05393.1"/>
    </source>
</evidence>
<dbReference type="AlphaFoldDB" id="A0A0M8M816"/>